<dbReference type="EnsemblMetazoa" id="AQUA004829-RA">
    <property type="protein sequence ID" value="AQUA004829-PA"/>
    <property type="gene ID" value="AQUA004829"/>
</dbReference>
<evidence type="ECO:0000313" key="2">
    <source>
        <dbReference type="Proteomes" id="UP000076407"/>
    </source>
</evidence>
<dbReference type="Proteomes" id="UP000076407">
    <property type="component" value="Unassembled WGS sequence"/>
</dbReference>
<evidence type="ECO:0000313" key="1">
    <source>
        <dbReference type="EnsemblMetazoa" id="AQUA004829-PA"/>
    </source>
</evidence>
<organism evidence="1 2">
    <name type="scientific">Anopheles quadriannulatus</name>
    <name type="common">Mosquito</name>
    <dbReference type="NCBI Taxonomy" id="34691"/>
    <lineage>
        <taxon>Eukaryota</taxon>
        <taxon>Metazoa</taxon>
        <taxon>Ecdysozoa</taxon>
        <taxon>Arthropoda</taxon>
        <taxon>Hexapoda</taxon>
        <taxon>Insecta</taxon>
        <taxon>Pterygota</taxon>
        <taxon>Neoptera</taxon>
        <taxon>Endopterygota</taxon>
        <taxon>Diptera</taxon>
        <taxon>Nematocera</taxon>
        <taxon>Culicoidea</taxon>
        <taxon>Culicidae</taxon>
        <taxon>Anophelinae</taxon>
        <taxon>Anopheles</taxon>
    </lineage>
</organism>
<accession>A0A182X4V1</accession>
<protein>
    <submittedName>
        <fullName evidence="1">Uncharacterized protein</fullName>
    </submittedName>
</protein>
<dbReference type="VEuPathDB" id="VectorBase:AQUA004829"/>
<dbReference type="AlphaFoldDB" id="A0A182X4V1"/>
<name>A0A182X4V1_ANOQN</name>
<proteinExistence type="predicted"/>
<sequence length="197" mass="20616">MRASSLQVENIIKWISYSQQKSLKSNNSCSVDQSPRLFLEIESRRSLVSLGERAVSVGGCGVSVVHGRGVGRGGVSTVSAVGGDARHVGNVGSAADQQVSAALDMRGLGGVSVDNRSRVVSVSAVVGCRCVVGRGRSVVSRSVVGRGRGVVRLGGRLVLGRCGVIAHGTDDDDGQDDCCYDGVHDDEVGWWWWFGGS</sequence>
<keyword evidence="2" id="KW-1185">Reference proteome</keyword>
<reference evidence="1" key="1">
    <citation type="submission" date="2020-05" db="UniProtKB">
        <authorList>
            <consortium name="EnsemblMetazoa"/>
        </authorList>
    </citation>
    <scope>IDENTIFICATION</scope>
    <source>
        <strain evidence="1">SANGQUA</strain>
    </source>
</reference>